<keyword evidence="3" id="KW-0238">DNA-binding</keyword>
<protein>
    <submittedName>
        <fullName evidence="5">DNA mismatch repair protein</fullName>
    </submittedName>
</protein>
<dbReference type="InterPro" id="IPR036187">
    <property type="entry name" value="DNA_mismatch_repair_MutS_sf"/>
</dbReference>
<comment type="caution">
    <text evidence="5">The sequence shown here is derived from an EMBL/GenBank/DDBJ whole genome shotgun (WGS) entry which is preliminary data.</text>
</comment>
<keyword evidence="6" id="KW-1185">Reference proteome</keyword>
<dbReference type="Pfam" id="PF05192">
    <property type="entry name" value="MutS_III"/>
    <property type="match status" value="1"/>
</dbReference>
<dbReference type="STRING" id="1774273.LPB03_12095"/>
<dbReference type="InterPro" id="IPR000432">
    <property type="entry name" value="DNA_mismatch_repair_MutS_C"/>
</dbReference>
<feature type="domain" description="DNA mismatch repair proteins mutS family" evidence="4">
    <location>
        <begin position="258"/>
        <end position="440"/>
    </location>
</feature>
<gene>
    <name evidence="5" type="ORF">LPB3_12110</name>
</gene>
<dbReference type="RefSeq" id="WP_065319857.1">
    <property type="nucleotide sequence ID" value="NZ_CP017477.1"/>
</dbReference>
<evidence type="ECO:0000313" key="5">
    <source>
        <dbReference type="EMBL" id="OBY62877.1"/>
    </source>
</evidence>
<keyword evidence="2" id="KW-0067">ATP-binding</keyword>
<dbReference type="Gene3D" id="3.40.50.300">
    <property type="entry name" value="P-loop containing nucleotide triphosphate hydrolases"/>
    <property type="match status" value="1"/>
</dbReference>
<evidence type="ECO:0000256" key="2">
    <source>
        <dbReference type="ARBA" id="ARBA00022840"/>
    </source>
</evidence>
<keyword evidence="1" id="KW-0547">Nucleotide-binding</keyword>
<dbReference type="SMART" id="SM00534">
    <property type="entry name" value="MUTSac"/>
    <property type="match status" value="1"/>
</dbReference>
<dbReference type="Pfam" id="PF00488">
    <property type="entry name" value="MutS_V"/>
    <property type="match status" value="1"/>
</dbReference>
<dbReference type="Proteomes" id="UP000092584">
    <property type="component" value="Unassembled WGS sequence"/>
</dbReference>
<organism evidence="5 6">
    <name type="scientific">Polaribacter vadi</name>
    <dbReference type="NCBI Taxonomy" id="1774273"/>
    <lineage>
        <taxon>Bacteria</taxon>
        <taxon>Pseudomonadati</taxon>
        <taxon>Bacteroidota</taxon>
        <taxon>Flavobacteriia</taxon>
        <taxon>Flavobacteriales</taxon>
        <taxon>Flavobacteriaceae</taxon>
    </lineage>
</organism>
<dbReference type="SUPFAM" id="SSF48334">
    <property type="entry name" value="DNA repair protein MutS, domain III"/>
    <property type="match status" value="1"/>
</dbReference>
<dbReference type="SUPFAM" id="SSF52540">
    <property type="entry name" value="P-loop containing nucleoside triphosphate hydrolases"/>
    <property type="match status" value="1"/>
</dbReference>
<dbReference type="GO" id="GO:0005524">
    <property type="term" value="F:ATP binding"/>
    <property type="evidence" value="ECO:0007669"/>
    <property type="project" value="UniProtKB-KW"/>
</dbReference>
<evidence type="ECO:0000256" key="1">
    <source>
        <dbReference type="ARBA" id="ARBA00022741"/>
    </source>
</evidence>
<proteinExistence type="predicted"/>
<reference evidence="6" key="1">
    <citation type="submission" date="2016-02" db="EMBL/GenBank/DDBJ databases">
        <authorList>
            <person name="Shin S.-K."/>
            <person name="Yi H."/>
            <person name="Kim E."/>
        </authorList>
    </citation>
    <scope>NUCLEOTIDE SEQUENCE [LARGE SCALE GENOMIC DNA]</scope>
    <source>
        <strain evidence="6">LPB0003</strain>
    </source>
</reference>
<dbReference type="AlphaFoldDB" id="A0A1B8TT94"/>
<dbReference type="InterPro" id="IPR007696">
    <property type="entry name" value="DNA_mismatch_repair_MutS_core"/>
</dbReference>
<dbReference type="PANTHER" id="PTHR11361:SF99">
    <property type="entry name" value="DNA MISMATCH REPAIR PROTEIN"/>
    <property type="match status" value="1"/>
</dbReference>
<dbReference type="Gene3D" id="1.10.1420.10">
    <property type="match status" value="1"/>
</dbReference>
<evidence type="ECO:0000313" key="6">
    <source>
        <dbReference type="Proteomes" id="UP000092584"/>
    </source>
</evidence>
<name>A0A1B8TT94_9FLAO</name>
<accession>A0A1B8TT94</accession>
<dbReference type="OrthoDB" id="9802448at2"/>
<dbReference type="EMBL" id="LSFM01000023">
    <property type="protein sequence ID" value="OBY62877.1"/>
    <property type="molecule type" value="Genomic_DNA"/>
</dbReference>
<evidence type="ECO:0000256" key="3">
    <source>
        <dbReference type="ARBA" id="ARBA00023125"/>
    </source>
</evidence>
<dbReference type="GO" id="GO:0006298">
    <property type="term" value="P:mismatch repair"/>
    <property type="evidence" value="ECO:0007669"/>
    <property type="project" value="InterPro"/>
</dbReference>
<dbReference type="InterPro" id="IPR027417">
    <property type="entry name" value="P-loop_NTPase"/>
</dbReference>
<dbReference type="InterPro" id="IPR045076">
    <property type="entry name" value="MutS"/>
</dbReference>
<dbReference type="GO" id="GO:0140664">
    <property type="term" value="F:ATP-dependent DNA damage sensor activity"/>
    <property type="evidence" value="ECO:0007669"/>
    <property type="project" value="InterPro"/>
</dbReference>
<sequence>MIFKVDKQTITDLKIVSDDRSSDIYELFNRTKTVGGAKILKKMFLCPISEANAITKRLHTIKYFKDTKASFPFKNETFDTIDFYLSDPDERTLLTTHGNDLQHKVCHLLGADTEFQKIHKGAVATLQFLLDLKAFIVTIEKKEETKTLQEDVQAVAKILEIPKLAFLNTIKQTSKLSYVKTAELDRLFRFTLRKDILKLLNYAFEIDVYITVAEVSNDLGFNFAEIDPSEENKIELVGVYHPLVPNAVSNNVLITEENNMVFLTGANMAGKSTFMKTFGIAIYLAHVGFPVPAKKMVFSVQNGMFTTINLADNLNMGFSHFYAEVARVKKVAEAVNENERLIIVFDELFRGTNVKDAYEATVEVVNALANKRKCTFIISTHIIEAGEDLKAIRDNIKFLYLPTKMKGKVPQYTYTIEDGITSDRHGMLIIENERILDILKAT</sequence>
<dbReference type="KEGG" id="pob:LPB03_12095"/>
<dbReference type="GO" id="GO:0005829">
    <property type="term" value="C:cytosol"/>
    <property type="evidence" value="ECO:0007669"/>
    <property type="project" value="TreeGrafter"/>
</dbReference>
<evidence type="ECO:0000259" key="4">
    <source>
        <dbReference type="SMART" id="SM00534"/>
    </source>
</evidence>
<dbReference type="GO" id="GO:0030983">
    <property type="term" value="F:mismatched DNA binding"/>
    <property type="evidence" value="ECO:0007669"/>
    <property type="project" value="InterPro"/>
</dbReference>
<dbReference type="PANTHER" id="PTHR11361">
    <property type="entry name" value="DNA MISMATCH REPAIR PROTEIN MUTS FAMILY MEMBER"/>
    <property type="match status" value="1"/>
</dbReference>